<dbReference type="SUPFAM" id="SSF51004">
    <property type="entry name" value="C-terminal (heme d1) domain of cytochrome cd1-nitrite reductase"/>
    <property type="match status" value="1"/>
</dbReference>
<dbReference type="GO" id="GO:0017057">
    <property type="term" value="F:6-phosphogluconolactonase activity"/>
    <property type="evidence" value="ECO:0007669"/>
    <property type="project" value="TreeGrafter"/>
</dbReference>
<feature type="chain" id="PRO_5027074300" evidence="3">
    <location>
        <begin position="32"/>
        <end position="419"/>
    </location>
</feature>
<dbReference type="AlphaFoldDB" id="A0A6M8HLN4"/>
<dbReference type="PANTHER" id="PTHR30344:SF1">
    <property type="entry name" value="6-PHOSPHOGLUCONOLACTONASE"/>
    <property type="match status" value="1"/>
</dbReference>
<evidence type="ECO:0000313" key="5">
    <source>
        <dbReference type="Proteomes" id="UP000500767"/>
    </source>
</evidence>
<dbReference type="Pfam" id="PF10282">
    <property type="entry name" value="Lactonase"/>
    <property type="match status" value="1"/>
</dbReference>
<keyword evidence="2" id="KW-0313">Glucose metabolism</keyword>
<comment type="similarity">
    <text evidence="1">Belongs to the cycloisomerase 2 family.</text>
</comment>
<organism evidence="4 5">
    <name type="scientific">Lichenicola cladoniae</name>
    <dbReference type="NCBI Taxonomy" id="1484109"/>
    <lineage>
        <taxon>Bacteria</taxon>
        <taxon>Pseudomonadati</taxon>
        <taxon>Pseudomonadota</taxon>
        <taxon>Alphaproteobacteria</taxon>
        <taxon>Acetobacterales</taxon>
        <taxon>Acetobacteraceae</taxon>
        <taxon>Lichenicola</taxon>
    </lineage>
</organism>
<gene>
    <name evidence="4" type="ORF">HN018_03740</name>
</gene>
<dbReference type="InterPro" id="IPR011048">
    <property type="entry name" value="Haem_d1_sf"/>
</dbReference>
<dbReference type="InterPro" id="IPR019405">
    <property type="entry name" value="Lactonase_7-beta_prop"/>
</dbReference>
<evidence type="ECO:0000256" key="1">
    <source>
        <dbReference type="ARBA" id="ARBA00005564"/>
    </source>
</evidence>
<dbReference type="Proteomes" id="UP000500767">
    <property type="component" value="Chromosome"/>
</dbReference>
<feature type="signal peptide" evidence="3">
    <location>
        <begin position="1"/>
        <end position="31"/>
    </location>
</feature>
<evidence type="ECO:0000256" key="2">
    <source>
        <dbReference type="ARBA" id="ARBA00022526"/>
    </source>
</evidence>
<accession>A0A6M8HLN4</accession>
<dbReference type="RefSeq" id="WP_171837765.1">
    <property type="nucleotide sequence ID" value="NZ_CP053708.1"/>
</dbReference>
<evidence type="ECO:0000256" key="3">
    <source>
        <dbReference type="SAM" id="SignalP"/>
    </source>
</evidence>
<dbReference type="InterPro" id="IPR015943">
    <property type="entry name" value="WD40/YVTN_repeat-like_dom_sf"/>
</dbReference>
<dbReference type="GO" id="GO:0006006">
    <property type="term" value="P:glucose metabolic process"/>
    <property type="evidence" value="ECO:0007669"/>
    <property type="project" value="UniProtKB-KW"/>
</dbReference>
<keyword evidence="5" id="KW-1185">Reference proteome</keyword>
<dbReference type="KEGG" id="lck:HN018_03740"/>
<keyword evidence="3" id="KW-0732">Signal</keyword>
<name>A0A6M8HLN4_9PROT</name>
<reference evidence="4 5" key="1">
    <citation type="journal article" date="2014" name="World J. Microbiol. Biotechnol.">
        <title>Biodiversity and physiological characteristics of Antarctic and Arctic lichens-associated bacteria.</title>
        <authorList>
            <person name="Lee Y.M."/>
            <person name="Kim E.H."/>
            <person name="Lee H.K."/>
            <person name="Hong S.G."/>
        </authorList>
    </citation>
    <scope>NUCLEOTIDE SEQUENCE [LARGE SCALE GENOMIC DNA]</scope>
    <source>
        <strain evidence="4 5">PAMC 26569</strain>
    </source>
</reference>
<dbReference type="PANTHER" id="PTHR30344">
    <property type="entry name" value="6-PHOSPHOGLUCONOLACTONASE-RELATED"/>
    <property type="match status" value="1"/>
</dbReference>
<sequence>MTLHKNRVQFCHRLALVSAAVVGLNASQSFGADAISVANESRQPVTRHVLYVESNDARPNSNSIFAYGIADDGSLRQISGSPFATGGTGFVDPSFALGPFDNDQQLVMSRNLDTLFAVNPGSNTLTAFHVSPNGRLSLSLGWPTHSGGSTPISIGRVGNRLIVLNSSEDPAQAATAGAPNAQTIDILPGGFPLRRPLQVVDLPKESDPTQALTTNTGRFIFGTGFPAGGSIAAFERNPDGSIIPTDTVEPPTFNGTQALALGLWAHPKLPYLYAGLVNVNRLGVYRYNKAGKLSLVTTVADTGQGLCWLRVTPDGKWLFASNTGDNSVSVFDLRDPAKPVEVSRAVGGGAGGYYQIGLSPDQRHLYALEEETSTAAEGKSNKIHVFDFDQIKGRLSNDPDKTISLPVAANTRPFGLIIR</sequence>
<evidence type="ECO:0000313" key="4">
    <source>
        <dbReference type="EMBL" id="QKE89264.1"/>
    </source>
</evidence>
<dbReference type="EMBL" id="CP053708">
    <property type="protein sequence ID" value="QKE89264.1"/>
    <property type="molecule type" value="Genomic_DNA"/>
</dbReference>
<dbReference type="Gene3D" id="2.130.10.10">
    <property type="entry name" value="YVTN repeat-like/Quinoprotein amine dehydrogenase"/>
    <property type="match status" value="2"/>
</dbReference>
<proteinExistence type="inferred from homology"/>
<protein>
    <submittedName>
        <fullName evidence="4">Beta-propeller fold lactonase family protein</fullName>
    </submittedName>
</protein>
<dbReference type="InterPro" id="IPR050282">
    <property type="entry name" value="Cycloisomerase_2"/>
</dbReference>
<keyword evidence="2" id="KW-0119">Carbohydrate metabolism</keyword>